<feature type="transmembrane region" description="Helical" evidence="1">
    <location>
        <begin position="189"/>
        <end position="207"/>
    </location>
</feature>
<keyword evidence="1" id="KW-0472">Membrane</keyword>
<reference evidence="3 4" key="1">
    <citation type="journal article" date="2020" name="Cell Host Microbe">
        <title>Functional and Genomic Variation between Human-Derived Isolates of Lachnospiraceae Reveals Inter- and Intra-Species Diversity.</title>
        <authorList>
            <person name="Sorbara M.T."/>
            <person name="Littmann E.R."/>
            <person name="Fontana E."/>
            <person name="Moody T.U."/>
            <person name="Kohout C.E."/>
            <person name="Gjonbalaj M."/>
            <person name="Eaton V."/>
            <person name="Seok R."/>
            <person name="Leiner I.M."/>
            <person name="Pamer E.G."/>
        </authorList>
    </citation>
    <scope>NUCLEOTIDE SEQUENCE [LARGE SCALE GENOMIC DNA]</scope>
    <source>
        <strain evidence="3 4">MSK.1.17</strain>
    </source>
</reference>
<comment type="caution">
    <text evidence="2">The sequence shown here is derived from an EMBL/GenBank/DDBJ whole genome shotgun (WGS) entry which is preliminary data.</text>
</comment>
<protein>
    <submittedName>
        <fullName evidence="2">DUF5058 family protein</fullName>
    </submittedName>
</protein>
<keyword evidence="1" id="KW-1133">Transmembrane helix</keyword>
<dbReference type="EMBL" id="JAAITT010000001">
    <property type="protein sequence ID" value="NSJ47299.1"/>
    <property type="molecule type" value="Genomic_DNA"/>
</dbReference>
<proteinExistence type="predicted"/>
<evidence type="ECO:0000313" key="3">
    <source>
        <dbReference type="EMBL" id="NSJ47299.1"/>
    </source>
</evidence>
<organism evidence="2 5">
    <name type="scientific">Enterocloster aldenensis</name>
    <dbReference type="NCBI Taxonomy" id="358742"/>
    <lineage>
        <taxon>Bacteria</taxon>
        <taxon>Bacillati</taxon>
        <taxon>Bacillota</taxon>
        <taxon>Clostridia</taxon>
        <taxon>Lachnospirales</taxon>
        <taxon>Lachnospiraceae</taxon>
        <taxon>Enterocloster</taxon>
    </lineage>
</organism>
<accession>A0AAW5BL81</accession>
<evidence type="ECO:0000256" key="1">
    <source>
        <dbReference type="SAM" id="Phobius"/>
    </source>
</evidence>
<dbReference type="Pfam" id="PF16481">
    <property type="entry name" value="DUF5058"/>
    <property type="match status" value="1"/>
</dbReference>
<dbReference type="Proteomes" id="UP001299608">
    <property type="component" value="Unassembled WGS sequence"/>
</dbReference>
<dbReference type="InterPro" id="IPR032479">
    <property type="entry name" value="DUF5058"/>
</dbReference>
<dbReference type="Proteomes" id="UP000669239">
    <property type="component" value="Unassembled WGS sequence"/>
</dbReference>
<name>A0AAW5BL81_9FIRM</name>
<evidence type="ECO:0000313" key="2">
    <source>
        <dbReference type="EMBL" id="MCG4744183.1"/>
    </source>
</evidence>
<gene>
    <name evidence="3" type="ORF">G5B36_01035</name>
    <name evidence="2" type="ORF">L0N08_02015</name>
</gene>
<keyword evidence="1" id="KW-0812">Transmembrane</keyword>
<dbReference type="AlphaFoldDB" id="A0AAW5BL81"/>
<feature type="transmembrane region" description="Helical" evidence="1">
    <location>
        <begin position="12"/>
        <end position="31"/>
    </location>
</feature>
<feature type="transmembrane region" description="Helical" evidence="1">
    <location>
        <begin position="119"/>
        <end position="138"/>
    </location>
</feature>
<keyword evidence="4" id="KW-1185">Reference proteome</keyword>
<dbReference type="EMBL" id="JAKNGE010000002">
    <property type="protein sequence ID" value="MCG4744183.1"/>
    <property type="molecule type" value="Genomic_DNA"/>
</dbReference>
<feature type="transmembrane region" description="Helical" evidence="1">
    <location>
        <begin position="159"/>
        <end position="177"/>
    </location>
</feature>
<sequence>MDYLSIANSGWMWFAVAIPMAVLAAQVFLLLRRSLKDGKRMGVKEEQIKSAVIASASASVGPSVSILAGMVSLMVMMGAPIAWMRLSYIGAVMFEMTSADVGAQAVGVAFEQSSMTAEAFANGVWAMVLGSVGWIIVSGLFTHKIDGLRTRMAGGNPKALPIITAAATLGCYCSLTFNKMYPVDMSNKSIFAVLGGALTIWLLTAWNKKRKAKWVSNWSATIAMIVGVLFACIF</sequence>
<dbReference type="RefSeq" id="WP_117557423.1">
    <property type="nucleotide sequence ID" value="NZ_BAABZL010000001.1"/>
</dbReference>
<reference evidence="2" key="3">
    <citation type="submission" date="2022-01" db="EMBL/GenBank/DDBJ databases">
        <title>Collection of gut derived symbiotic bacterial strains cultured from healthy donors.</title>
        <authorList>
            <person name="Lin H."/>
            <person name="Kohout C."/>
            <person name="Waligurski E."/>
            <person name="Pamer E.G."/>
        </authorList>
    </citation>
    <scope>NUCLEOTIDE SEQUENCE</scope>
    <source>
        <strain evidence="2">DFI.6.55</strain>
    </source>
</reference>
<feature type="transmembrane region" description="Helical" evidence="1">
    <location>
        <begin position="214"/>
        <end position="233"/>
    </location>
</feature>
<feature type="transmembrane region" description="Helical" evidence="1">
    <location>
        <begin position="52"/>
        <end position="83"/>
    </location>
</feature>
<dbReference type="GeneID" id="97205864"/>
<evidence type="ECO:0000313" key="4">
    <source>
        <dbReference type="Proteomes" id="UP000669239"/>
    </source>
</evidence>
<reference evidence="3" key="2">
    <citation type="submission" date="2020-02" db="EMBL/GenBank/DDBJ databases">
        <authorList>
            <person name="Littmann E."/>
            <person name="Sorbara M."/>
        </authorList>
    </citation>
    <scope>NUCLEOTIDE SEQUENCE</scope>
    <source>
        <strain evidence="3">MSK.1.17</strain>
    </source>
</reference>
<evidence type="ECO:0000313" key="5">
    <source>
        <dbReference type="Proteomes" id="UP001299608"/>
    </source>
</evidence>